<dbReference type="InterPro" id="IPR036909">
    <property type="entry name" value="Cyt_c-like_dom_sf"/>
</dbReference>
<dbReference type="PANTHER" id="PTHR46580">
    <property type="entry name" value="SENSOR KINASE-RELATED"/>
    <property type="match status" value="1"/>
</dbReference>
<accession>A0A382MDP1</accession>
<evidence type="ECO:0000259" key="5">
    <source>
        <dbReference type="PROSITE" id="PS51007"/>
    </source>
</evidence>
<protein>
    <recommendedName>
        <fullName evidence="5">Cytochrome c domain-containing protein</fullName>
    </recommendedName>
</protein>
<keyword evidence="3" id="KW-0732">Signal</keyword>
<proteinExistence type="predicted"/>
<dbReference type="Pfam" id="PF13517">
    <property type="entry name" value="FG-GAP_3"/>
    <property type="match status" value="1"/>
</dbReference>
<gene>
    <name evidence="6" type="ORF">METZ01_LOCUS298386</name>
</gene>
<dbReference type="SUPFAM" id="SSF69318">
    <property type="entry name" value="Integrin alpha N-terminal domain"/>
    <property type="match status" value="1"/>
</dbReference>
<evidence type="ECO:0000256" key="4">
    <source>
        <dbReference type="ARBA" id="ARBA00023004"/>
    </source>
</evidence>
<feature type="non-terminal residue" evidence="6">
    <location>
        <position position="308"/>
    </location>
</feature>
<reference evidence="6" key="1">
    <citation type="submission" date="2018-05" db="EMBL/GenBank/DDBJ databases">
        <authorList>
            <person name="Lanie J.A."/>
            <person name="Ng W.-L."/>
            <person name="Kazmierczak K.M."/>
            <person name="Andrzejewski T.M."/>
            <person name="Davidsen T.M."/>
            <person name="Wayne K.J."/>
            <person name="Tettelin H."/>
            <person name="Glass J.I."/>
            <person name="Rusch D."/>
            <person name="Podicherti R."/>
            <person name="Tsui H.-C.T."/>
            <person name="Winkler M.E."/>
        </authorList>
    </citation>
    <scope>NUCLEOTIDE SEQUENCE</scope>
</reference>
<feature type="domain" description="Cytochrome c" evidence="5">
    <location>
        <begin position="28"/>
        <end position="120"/>
    </location>
</feature>
<dbReference type="Pfam" id="PF13442">
    <property type="entry name" value="Cytochrome_CBB3"/>
    <property type="match status" value="1"/>
</dbReference>
<sequence>MIKALKRYLTFLLVLVFLPASLAAESRENIKIGKKIYTEQCVLCHGPAGEGWDWKKKAAKPPVPVPNLLEVLPERSDEYLATVIKLGGGAVGLTDFMPALGFNLTDQDLHNLIAYLRALKLKAPADGAFLEKSVPSQPDKLVWFPRKSSSLLYHLPDLILPAAFIRPSGVSFSEKHNRPNWFFQPNLQQGLHLLAHQNITGKNSGSHKTGGFFPHAIKIGDFNHDGNLDFAIPASASRTLTILLGDGTGGIISNHQYPVGEGPTWVETADFNQDGNLDFITTNTGAGSLSLYFGDGKGGLYGLREIKG</sequence>
<dbReference type="GO" id="GO:0020037">
    <property type="term" value="F:heme binding"/>
    <property type="evidence" value="ECO:0007669"/>
    <property type="project" value="InterPro"/>
</dbReference>
<name>A0A382MDP1_9ZZZZ</name>
<evidence type="ECO:0000256" key="2">
    <source>
        <dbReference type="ARBA" id="ARBA00022723"/>
    </source>
</evidence>
<dbReference type="SUPFAM" id="SSF46626">
    <property type="entry name" value="Cytochrome c"/>
    <property type="match status" value="1"/>
</dbReference>
<organism evidence="6">
    <name type="scientific">marine metagenome</name>
    <dbReference type="NCBI Taxonomy" id="408172"/>
    <lineage>
        <taxon>unclassified sequences</taxon>
        <taxon>metagenomes</taxon>
        <taxon>ecological metagenomes</taxon>
    </lineage>
</organism>
<dbReference type="Gene3D" id="2.130.10.130">
    <property type="entry name" value="Integrin alpha, N-terminal"/>
    <property type="match status" value="1"/>
</dbReference>
<keyword evidence="2" id="KW-0479">Metal-binding</keyword>
<dbReference type="EMBL" id="UINC01092173">
    <property type="protein sequence ID" value="SVC45532.1"/>
    <property type="molecule type" value="Genomic_DNA"/>
</dbReference>
<dbReference type="PROSITE" id="PS51007">
    <property type="entry name" value="CYTC"/>
    <property type="match status" value="1"/>
</dbReference>
<keyword evidence="4" id="KW-0408">Iron</keyword>
<dbReference type="InterPro" id="IPR009056">
    <property type="entry name" value="Cyt_c-like_dom"/>
</dbReference>
<evidence type="ECO:0000313" key="6">
    <source>
        <dbReference type="EMBL" id="SVC45532.1"/>
    </source>
</evidence>
<dbReference type="Gene3D" id="1.10.760.10">
    <property type="entry name" value="Cytochrome c-like domain"/>
    <property type="match status" value="1"/>
</dbReference>
<dbReference type="AlphaFoldDB" id="A0A382MDP1"/>
<keyword evidence="1" id="KW-0349">Heme</keyword>
<dbReference type="InterPro" id="IPR028994">
    <property type="entry name" value="Integrin_alpha_N"/>
</dbReference>
<dbReference type="InterPro" id="IPR013517">
    <property type="entry name" value="FG-GAP"/>
</dbReference>
<dbReference type="GO" id="GO:0046872">
    <property type="term" value="F:metal ion binding"/>
    <property type="evidence" value="ECO:0007669"/>
    <property type="project" value="UniProtKB-KW"/>
</dbReference>
<evidence type="ECO:0000256" key="1">
    <source>
        <dbReference type="ARBA" id="ARBA00022617"/>
    </source>
</evidence>
<evidence type="ECO:0000256" key="3">
    <source>
        <dbReference type="ARBA" id="ARBA00022729"/>
    </source>
</evidence>
<dbReference type="GO" id="GO:0009055">
    <property type="term" value="F:electron transfer activity"/>
    <property type="evidence" value="ECO:0007669"/>
    <property type="project" value="InterPro"/>
</dbReference>